<dbReference type="EMBL" id="ML143401">
    <property type="protein sequence ID" value="TBU31165.1"/>
    <property type="molecule type" value="Genomic_DNA"/>
</dbReference>
<organism evidence="2">
    <name type="scientific">Dichomitus squalens</name>
    <dbReference type="NCBI Taxonomy" id="114155"/>
    <lineage>
        <taxon>Eukaryota</taxon>
        <taxon>Fungi</taxon>
        <taxon>Dikarya</taxon>
        <taxon>Basidiomycota</taxon>
        <taxon>Agaricomycotina</taxon>
        <taxon>Agaricomycetes</taxon>
        <taxon>Polyporales</taxon>
        <taxon>Polyporaceae</taxon>
        <taxon>Dichomitus</taxon>
    </lineage>
</organism>
<feature type="region of interest" description="Disordered" evidence="1">
    <location>
        <begin position="191"/>
        <end position="340"/>
    </location>
</feature>
<feature type="compositionally biased region" description="Basic and acidic residues" evidence="1">
    <location>
        <begin position="253"/>
        <end position="267"/>
    </location>
</feature>
<evidence type="ECO:0000256" key="1">
    <source>
        <dbReference type="SAM" id="MobiDB-lite"/>
    </source>
</evidence>
<feature type="compositionally biased region" description="Acidic residues" evidence="1">
    <location>
        <begin position="329"/>
        <end position="340"/>
    </location>
</feature>
<feature type="region of interest" description="Disordered" evidence="1">
    <location>
        <begin position="151"/>
        <end position="178"/>
    </location>
</feature>
<sequence>MTVMDQAFLKGLSWTDLKAVAKVSHPQDVVVKPTPTTTPQENGVKANLKRETMIEELLKVRKPRLLELAKQRGDTQAIKIEKVKRRTVGGAATPGRTRTGEGSRKVAQAVEAGSPTKSKSKAKAKAKVTATITAEASEELRPLDKARARLRAQRANEEKEKENNVASNKEDVVGPSGRQGMEALGGVSVESTDPATIPVSPAQDTAKELEPVREDTDMNANASGYHLRSQAGRSKRVLVPMGEPSVAIKTKRTTRDQSRAILDDRRVGLLSPDPSDQRPVFSRPTPTKPTDTTESSSIGGADGAGRNDFSRSGLALGNGDMQASAENSKEDEGEEADLAEEEEVYEMTSMDNIVVGLEDDDNSVRAVEDEQAIGKGKRKAETEEPPVTLVESPKVAKRRRTSFAPWLFTARP</sequence>
<name>A0A4Q9MU16_9APHY</name>
<dbReference type="Proteomes" id="UP000292957">
    <property type="component" value="Unassembled WGS sequence"/>
</dbReference>
<feature type="region of interest" description="Disordered" evidence="1">
    <location>
        <begin position="369"/>
        <end position="394"/>
    </location>
</feature>
<feature type="compositionally biased region" description="Basic and acidic residues" evidence="1">
    <location>
        <begin position="154"/>
        <end position="172"/>
    </location>
</feature>
<protein>
    <submittedName>
        <fullName evidence="2">Uncharacterized protein</fullName>
    </submittedName>
</protein>
<accession>A0A4Q9MU16</accession>
<proteinExistence type="predicted"/>
<dbReference type="AlphaFoldDB" id="A0A4Q9MU16"/>
<gene>
    <name evidence="2" type="ORF">BD311DRAFT_657523</name>
</gene>
<feature type="compositionally biased region" description="Polar residues" evidence="1">
    <location>
        <begin position="284"/>
        <end position="298"/>
    </location>
</feature>
<evidence type="ECO:0000313" key="2">
    <source>
        <dbReference type="EMBL" id="TBU31165.1"/>
    </source>
</evidence>
<reference evidence="2" key="1">
    <citation type="submission" date="2019-01" db="EMBL/GenBank/DDBJ databases">
        <title>Draft genome sequences of three monokaryotic isolates of the white-rot basidiomycete fungus Dichomitus squalens.</title>
        <authorList>
            <consortium name="DOE Joint Genome Institute"/>
            <person name="Lopez S.C."/>
            <person name="Andreopoulos B."/>
            <person name="Pangilinan J."/>
            <person name="Lipzen A."/>
            <person name="Riley R."/>
            <person name="Ahrendt S."/>
            <person name="Ng V."/>
            <person name="Barry K."/>
            <person name="Daum C."/>
            <person name="Grigoriev I.V."/>
            <person name="Hilden K.S."/>
            <person name="Makela M.R."/>
            <person name="de Vries R.P."/>
        </authorList>
    </citation>
    <scope>NUCLEOTIDE SEQUENCE [LARGE SCALE GENOMIC DNA]</scope>
    <source>
        <strain evidence="2">OM18370.1</strain>
    </source>
</reference>
<feature type="compositionally biased region" description="Basic and acidic residues" evidence="1">
    <location>
        <begin position="205"/>
        <end position="216"/>
    </location>
</feature>